<dbReference type="InterPro" id="IPR021739">
    <property type="entry name" value="SaV-like"/>
</dbReference>
<reference evidence="1" key="1">
    <citation type="journal article" date="2021" name="Proc. Natl. Acad. Sci. U.S.A.">
        <title>A Catalog of Tens of Thousands of Viruses from Human Metagenomes Reveals Hidden Associations with Chronic Diseases.</title>
        <authorList>
            <person name="Tisza M.J."/>
            <person name="Buck C.B."/>
        </authorList>
    </citation>
    <scope>NUCLEOTIDE SEQUENCE</scope>
    <source>
        <strain evidence="1">CtYA416</strain>
    </source>
</reference>
<sequence length="116" mass="13278">MQESTVNQNMTTVIKSKRYETASLDANTADKYNKILVEMDKPAIVDPVNHPAHYTTGKIEVIDFIEDKELDFPLGNAVKYIARAGKKDPSKEIEDLEKAIWYIRRKINNLKLKKGL</sequence>
<proteinExistence type="predicted"/>
<accession>A0A8S5UTA9</accession>
<keyword evidence="1" id="KW-0808">Transferase</keyword>
<dbReference type="GO" id="GO:0016301">
    <property type="term" value="F:kinase activity"/>
    <property type="evidence" value="ECO:0007669"/>
    <property type="project" value="UniProtKB-KW"/>
</dbReference>
<name>A0A8S5UTA9_9CAUD</name>
<evidence type="ECO:0000313" key="1">
    <source>
        <dbReference type="EMBL" id="DAF97701.1"/>
    </source>
</evidence>
<dbReference type="EMBL" id="BK016136">
    <property type="protein sequence ID" value="DAF97701.1"/>
    <property type="molecule type" value="Genomic_DNA"/>
</dbReference>
<keyword evidence="1" id="KW-0418">Kinase</keyword>
<protein>
    <submittedName>
        <fullName evidence="1">Nucelotide kinase</fullName>
    </submittedName>
</protein>
<dbReference type="Pfam" id="PF11753">
    <property type="entry name" value="DUF3310"/>
    <property type="match status" value="1"/>
</dbReference>
<organism evidence="1">
    <name type="scientific">Myoviridae sp. ctYA416</name>
    <dbReference type="NCBI Taxonomy" id="2825125"/>
    <lineage>
        <taxon>Viruses</taxon>
        <taxon>Duplodnaviria</taxon>
        <taxon>Heunggongvirae</taxon>
        <taxon>Uroviricota</taxon>
        <taxon>Caudoviricetes</taxon>
    </lineage>
</organism>